<dbReference type="PANTHER" id="PTHR10742">
    <property type="entry name" value="FLAVIN MONOAMINE OXIDASE"/>
    <property type="match status" value="1"/>
</dbReference>
<dbReference type="EC" id="1.13.12.3" evidence="4"/>
<dbReference type="SUPFAM" id="SSF51905">
    <property type="entry name" value="FAD/NAD(P)-binding domain"/>
    <property type="match status" value="1"/>
</dbReference>
<dbReference type="InterPro" id="IPR002937">
    <property type="entry name" value="Amino_oxidase"/>
</dbReference>
<protein>
    <recommendedName>
        <fullName evidence="5">Tryptophan 2-monooxygenase</fullName>
        <ecNumber evidence="4">1.13.12.3</ecNumber>
    </recommendedName>
</protein>
<accession>A0ABX7T0V1</accession>
<evidence type="ECO:0000256" key="2">
    <source>
        <dbReference type="ARBA" id="ARBA00004814"/>
    </source>
</evidence>
<evidence type="ECO:0000313" key="10">
    <source>
        <dbReference type="EMBL" id="QTD55174.1"/>
    </source>
</evidence>
<evidence type="ECO:0000256" key="8">
    <source>
        <dbReference type="ARBA" id="ARBA00047321"/>
    </source>
</evidence>
<evidence type="ECO:0000259" key="9">
    <source>
        <dbReference type="Pfam" id="PF01593"/>
    </source>
</evidence>
<evidence type="ECO:0000313" key="11">
    <source>
        <dbReference type="Proteomes" id="UP000663923"/>
    </source>
</evidence>
<evidence type="ECO:0000256" key="3">
    <source>
        <dbReference type="ARBA" id="ARBA00005833"/>
    </source>
</evidence>
<dbReference type="PROSITE" id="PS51318">
    <property type="entry name" value="TAT"/>
    <property type="match status" value="1"/>
</dbReference>
<evidence type="ECO:0000256" key="1">
    <source>
        <dbReference type="ARBA" id="ARBA00001974"/>
    </source>
</evidence>
<evidence type="ECO:0000256" key="5">
    <source>
        <dbReference type="ARBA" id="ARBA00017871"/>
    </source>
</evidence>
<name>A0ABX7T0V1_9SPHN</name>
<evidence type="ECO:0000256" key="4">
    <source>
        <dbReference type="ARBA" id="ARBA00012535"/>
    </source>
</evidence>
<dbReference type="InterPro" id="IPR001613">
    <property type="entry name" value="Flavin_amine_oxidase"/>
</dbReference>
<gene>
    <name evidence="10" type="ORF">J4G78_13200</name>
</gene>
<dbReference type="PANTHER" id="PTHR10742:SF410">
    <property type="entry name" value="LYSINE-SPECIFIC HISTONE DEMETHYLASE 2"/>
    <property type="match status" value="1"/>
</dbReference>
<keyword evidence="11" id="KW-1185">Reference proteome</keyword>
<proteinExistence type="inferred from homology"/>
<organism evidence="10 11">
    <name type="scientific">Parasphingorhabdus cellanae</name>
    <dbReference type="NCBI Taxonomy" id="2806553"/>
    <lineage>
        <taxon>Bacteria</taxon>
        <taxon>Pseudomonadati</taxon>
        <taxon>Pseudomonadota</taxon>
        <taxon>Alphaproteobacteria</taxon>
        <taxon>Sphingomonadales</taxon>
        <taxon>Sphingomonadaceae</taxon>
        <taxon>Parasphingorhabdus</taxon>
    </lineage>
</organism>
<sequence>MSNQANRISRRAFVGGLSASLLAGAAPRRTWSKTTADVIVIGAGLAGLHAASLMEKAGYRVIVLEGAGHVGGRLHTLDDLPGKPDAGGIQIGAGYQRFHAIADQLGVERYVPPPSGRGALYHIGGTSMTAKQWPKAMENILSETEKAIPPDRLLFSYLKNLPKFENIADWMQPEHQTVDMALSQYLRDQGASAEALRLINANLNGNSIDQQSALHWARSLAIFRMGGGPTRYVRGGTQRMTNAMAASLRSEILLNSAVMAIQDEGDGVEIALTDGRKYGARHIICTAPFSALRSIRIEADLPPDLRMMIARLPYTKASFAYLAASAPFWKSDGLPETIWSDDPMLGRMFVLGDDPAMVKIWLNGPSADLVDAMDDATAGAAIIRKIETARPSAKGKLKFLRMFSWQKNPFARGIYHHIGAGQGSALVSATRHRGRRLHFAGEHLAQHSSGMEGALESGQRTAAHVLENL</sequence>
<keyword evidence="7" id="KW-0073">Auxin biosynthesis</keyword>
<comment type="similarity">
    <text evidence="3">Belongs to the tryptophan 2-monooxygenase family.</text>
</comment>
<dbReference type="InterPro" id="IPR036188">
    <property type="entry name" value="FAD/NAD-bd_sf"/>
</dbReference>
<comment type="catalytic activity">
    <reaction evidence="8">
        <text>L-tryptophan + O2 = indole-3-acetamide + CO2 + H2O</text>
        <dbReference type="Rhea" id="RHEA:16165"/>
        <dbReference type="ChEBI" id="CHEBI:15377"/>
        <dbReference type="ChEBI" id="CHEBI:15379"/>
        <dbReference type="ChEBI" id="CHEBI:16031"/>
        <dbReference type="ChEBI" id="CHEBI:16526"/>
        <dbReference type="ChEBI" id="CHEBI:57912"/>
        <dbReference type="EC" id="1.13.12.3"/>
    </reaction>
</comment>
<dbReference type="EMBL" id="CP071794">
    <property type="protein sequence ID" value="QTD55174.1"/>
    <property type="molecule type" value="Genomic_DNA"/>
</dbReference>
<dbReference type="Gene3D" id="3.50.50.60">
    <property type="entry name" value="FAD/NAD(P)-binding domain"/>
    <property type="match status" value="1"/>
</dbReference>
<dbReference type="RefSeq" id="WP_207986999.1">
    <property type="nucleotide sequence ID" value="NZ_CP071794.1"/>
</dbReference>
<comment type="cofactor">
    <cofactor evidence="1">
        <name>FAD</name>
        <dbReference type="ChEBI" id="CHEBI:57692"/>
    </cofactor>
</comment>
<evidence type="ECO:0000256" key="7">
    <source>
        <dbReference type="ARBA" id="ARBA00023070"/>
    </source>
</evidence>
<dbReference type="InterPro" id="IPR006311">
    <property type="entry name" value="TAT_signal"/>
</dbReference>
<feature type="domain" description="Amine oxidase" evidence="9">
    <location>
        <begin position="45"/>
        <end position="466"/>
    </location>
</feature>
<comment type="pathway">
    <text evidence="2">Plant hormone metabolism; auxin biosynthesis.</text>
</comment>
<dbReference type="Pfam" id="PF01593">
    <property type="entry name" value="Amino_oxidase"/>
    <property type="match status" value="1"/>
</dbReference>
<dbReference type="PRINTS" id="PR00757">
    <property type="entry name" value="AMINEOXDASEF"/>
</dbReference>
<reference evidence="10 11" key="1">
    <citation type="submission" date="2021-03" db="EMBL/GenBank/DDBJ databases">
        <title>Complete genome of Parasphingorhabdus_sp.JHSY0214.</title>
        <authorList>
            <person name="Yoo J.H."/>
            <person name="Bae J.W."/>
        </authorList>
    </citation>
    <scope>NUCLEOTIDE SEQUENCE [LARGE SCALE GENOMIC DNA]</scope>
    <source>
        <strain evidence="10 11">JHSY0214</strain>
    </source>
</reference>
<keyword evidence="6" id="KW-0560">Oxidoreductase</keyword>
<evidence type="ECO:0000256" key="6">
    <source>
        <dbReference type="ARBA" id="ARBA00023002"/>
    </source>
</evidence>
<dbReference type="Proteomes" id="UP000663923">
    <property type="component" value="Chromosome"/>
</dbReference>
<dbReference type="InterPro" id="IPR050281">
    <property type="entry name" value="Flavin_monoamine_oxidase"/>
</dbReference>